<evidence type="ECO:0008006" key="4">
    <source>
        <dbReference type="Google" id="ProtNLM"/>
    </source>
</evidence>
<accession>A0A1I0NT86</accession>
<evidence type="ECO:0000256" key="1">
    <source>
        <dbReference type="SAM" id="SignalP"/>
    </source>
</evidence>
<dbReference type="OrthoDB" id="1261245at2"/>
<keyword evidence="1" id="KW-0732">Signal</keyword>
<evidence type="ECO:0000313" key="3">
    <source>
        <dbReference type="Proteomes" id="UP000199469"/>
    </source>
</evidence>
<dbReference type="RefSeq" id="WP_089790734.1">
    <property type="nucleotide sequence ID" value="NZ_FOIU01000001.1"/>
</dbReference>
<dbReference type="STRING" id="356305.SAMN05421841_0792"/>
<dbReference type="Proteomes" id="UP000199469">
    <property type="component" value="Unassembled WGS sequence"/>
</dbReference>
<reference evidence="3" key="1">
    <citation type="submission" date="2016-10" db="EMBL/GenBank/DDBJ databases">
        <authorList>
            <person name="Varghese N."/>
            <person name="Submissions S."/>
        </authorList>
    </citation>
    <scope>NUCLEOTIDE SEQUENCE [LARGE SCALE GENOMIC DNA]</scope>
    <source>
        <strain evidence="3">DSM 17724</strain>
    </source>
</reference>
<proteinExistence type="predicted"/>
<feature type="signal peptide" evidence="1">
    <location>
        <begin position="1"/>
        <end position="20"/>
    </location>
</feature>
<protein>
    <recommendedName>
        <fullName evidence="4">GLPGLI family protein</fullName>
    </recommendedName>
</protein>
<dbReference type="EMBL" id="FOIU01000001">
    <property type="protein sequence ID" value="SEW04895.1"/>
    <property type="molecule type" value="Genomic_DNA"/>
</dbReference>
<evidence type="ECO:0000313" key="2">
    <source>
        <dbReference type="EMBL" id="SEW04895.1"/>
    </source>
</evidence>
<name>A0A1I0NT86_9FLAO</name>
<organism evidence="2 3">
    <name type="scientific">Chryseobacterium wanjuense</name>
    <dbReference type="NCBI Taxonomy" id="356305"/>
    <lineage>
        <taxon>Bacteria</taxon>
        <taxon>Pseudomonadati</taxon>
        <taxon>Bacteroidota</taxon>
        <taxon>Flavobacteriia</taxon>
        <taxon>Flavobacteriales</taxon>
        <taxon>Weeksellaceae</taxon>
        <taxon>Chryseobacterium group</taxon>
        <taxon>Chryseobacterium</taxon>
    </lineage>
</organism>
<feature type="chain" id="PRO_5011588784" description="GLPGLI family protein" evidence="1">
    <location>
        <begin position="21"/>
        <end position="199"/>
    </location>
</feature>
<gene>
    <name evidence="2" type="ORF">SAMN05421841_0792</name>
</gene>
<dbReference type="AlphaFoldDB" id="A0A1I0NT86"/>
<sequence>MKKITLLLLILCFNALFSQKEEMFKETYFPVKYVLKSSKDTIKTKILNIGFYSNEEFSPATYIKQMTVLDPSGNKVKVPENNILYLEIVDLKKVKRKFVDAKSIISKDLGLVQIIYSGKKTDWYRKSSYSGSIYTYKTDDVDYLKFHKDKSMMEIHFDIPGAKYQIKEKFYNYPDLALLIDNMVEDTDLLKVLKLYDKK</sequence>
<keyword evidence="3" id="KW-1185">Reference proteome</keyword>